<evidence type="ECO:0000313" key="4">
    <source>
        <dbReference type="EMBL" id="SFF20802.1"/>
    </source>
</evidence>
<dbReference type="STRING" id="54.SAMN02745121_07505"/>
<dbReference type="SUPFAM" id="SSF47336">
    <property type="entry name" value="ACP-like"/>
    <property type="match status" value="1"/>
</dbReference>
<dbReference type="AlphaFoldDB" id="A0A1I2GTK7"/>
<keyword evidence="1" id="KW-0596">Phosphopantetheine</keyword>
<gene>
    <name evidence="4" type="ORF">SAMN02745121_07505</name>
</gene>
<evidence type="ECO:0000256" key="2">
    <source>
        <dbReference type="ARBA" id="ARBA00022553"/>
    </source>
</evidence>
<sequence>MDGIIDNDLILARVRALIAESVRQPAAAIPLDARVDGGELGIDSLGLIKLMVRIEEAFDITMPDLAAPGAAPFGSVREVAALVARQVAARQAGGGQ</sequence>
<proteinExistence type="predicted"/>
<dbReference type="Proteomes" id="UP000199400">
    <property type="component" value="Unassembled WGS sequence"/>
</dbReference>
<dbReference type="RefSeq" id="WP_170136269.1">
    <property type="nucleotide sequence ID" value="NZ_FOMX01000035.1"/>
</dbReference>
<evidence type="ECO:0000313" key="5">
    <source>
        <dbReference type="Proteomes" id="UP000199400"/>
    </source>
</evidence>
<dbReference type="Pfam" id="PF00550">
    <property type="entry name" value="PP-binding"/>
    <property type="match status" value="1"/>
</dbReference>
<dbReference type="SMART" id="SM00823">
    <property type="entry name" value="PKS_PP"/>
    <property type="match status" value="1"/>
</dbReference>
<keyword evidence="5" id="KW-1185">Reference proteome</keyword>
<dbReference type="EMBL" id="FOMX01000035">
    <property type="protein sequence ID" value="SFF20802.1"/>
    <property type="molecule type" value="Genomic_DNA"/>
</dbReference>
<name>A0A1I2GTK7_9BACT</name>
<keyword evidence="2" id="KW-0597">Phosphoprotein</keyword>
<dbReference type="InterPro" id="IPR036736">
    <property type="entry name" value="ACP-like_sf"/>
</dbReference>
<organism evidence="4 5">
    <name type="scientific">Nannocystis exedens</name>
    <dbReference type="NCBI Taxonomy" id="54"/>
    <lineage>
        <taxon>Bacteria</taxon>
        <taxon>Pseudomonadati</taxon>
        <taxon>Myxococcota</taxon>
        <taxon>Polyangia</taxon>
        <taxon>Nannocystales</taxon>
        <taxon>Nannocystaceae</taxon>
        <taxon>Nannocystis</taxon>
    </lineage>
</organism>
<protein>
    <submittedName>
        <fullName evidence="4">Phosphopantetheine attachment site</fullName>
    </submittedName>
</protein>
<dbReference type="GO" id="GO:0031177">
    <property type="term" value="F:phosphopantetheine binding"/>
    <property type="evidence" value="ECO:0007669"/>
    <property type="project" value="InterPro"/>
</dbReference>
<accession>A0A1I2GTK7</accession>
<evidence type="ECO:0000256" key="1">
    <source>
        <dbReference type="ARBA" id="ARBA00022450"/>
    </source>
</evidence>
<dbReference type="InterPro" id="IPR020806">
    <property type="entry name" value="PKS_PP-bd"/>
</dbReference>
<feature type="domain" description="Carrier" evidence="3">
    <location>
        <begin position="8"/>
        <end position="87"/>
    </location>
</feature>
<dbReference type="Gene3D" id="1.10.1200.10">
    <property type="entry name" value="ACP-like"/>
    <property type="match status" value="1"/>
</dbReference>
<reference evidence="5" key="1">
    <citation type="submission" date="2016-10" db="EMBL/GenBank/DDBJ databases">
        <authorList>
            <person name="Varghese N."/>
            <person name="Submissions S."/>
        </authorList>
    </citation>
    <scope>NUCLEOTIDE SEQUENCE [LARGE SCALE GENOMIC DNA]</scope>
    <source>
        <strain evidence="5">ATCC 25963</strain>
    </source>
</reference>
<evidence type="ECO:0000259" key="3">
    <source>
        <dbReference type="PROSITE" id="PS50075"/>
    </source>
</evidence>
<dbReference type="InterPro" id="IPR009081">
    <property type="entry name" value="PP-bd_ACP"/>
</dbReference>
<dbReference type="PROSITE" id="PS50075">
    <property type="entry name" value="CARRIER"/>
    <property type="match status" value="1"/>
</dbReference>